<organism evidence="1">
    <name type="scientific">marine metagenome</name>
    <dbReference type="NCBI Taxonomy" id="408172"/>
    <lineage>
        <taxon>unclassified sequences</taxon>
        <taxon>metagenomes</taxon>
        <taxon>ecological metagenomes</taxon>
    </lineage>
</organism>
<sequence>MVVLICSGVSYPVFAAERPLEVSTETIVAENGIVRILLSLKNPSREPLYNVHPMFHFHHTMAMMPKIMRLEPGQGITMENTDHPPVVRDGRYPLVAMVQYQKNKQKGKYLSQIHTDSFYYNDPVESVIEGKIDSVAEEGVSLLKVWLRNTSSSFKNVRLMLLLPPGLIAEKFQG</sequence>
<name>A0A383CAW4_9ZZZZ</name>
<dbReference type="EMBL" id="UINC01207200">
    <property type="protein sequence ID" value="SVE29193.1"/>
    <property type="molecule type" value="Genomic_DNA"/>
</dbReference>
<evidence type="ECO:0000313" key="1">
    <source>
        <dbReference type="EMBL" id="SVE29193.1"/>
    </source>
</evidence>
<accession>A0A383CAW4</accession>
<proteinExistence type="predicted"/>
<feature type="non-terminal residue" evidence="1">
    <location>
        <position position="174"/>
    </location>
</feature>
<gene>
    <name evidence="1" type="ORF">METZ01_LOCUS482047</name>
</gene>
<evidence type="ECO:0008006" key="2">
    <source>
        <dbReference type="Google" id="ProtNLM"/>
    </source>
</evidence>
<reference evidence="1" key="1">
    <citation type="submission" date="2018-05" db="EMBL/GenBank/DDBJ databases">
        <authorList>
            <person name="Lanie J.A."/>
            <person name="Ng W.-L."/>
            <person name="Kazmierczak K.M."/>
            <person name="Andrzejewski T.M."/>
            <person name="Davidsen T.M."/>
            <person name="Wayne K.J."/>
            <person name="Tettelin H."/>
            <person name="Glass J.I."/>
            <person name="Rusch D."/>
            <person name="Podicherti R."/>
            <person name="Tsui H.-C.T."/>
            <person name="Winkler M.E."/>
        </authorList>
    </citation>
    <scope>NUCLEOTIDE SEQUENCE</scope>
</reference>
<protein>
    <recommendedName>
        <fullName evidence="2">Pili assembly chaperone N-terminal domain-containing protein</fullName>
    </recommendedName>
</protein>
<dbReference type="AlphaFoldDB" id="A0A383CAW4"/>